<gene>
    <name evidence="10" type="primary">aroC</name>
</gene>
<accession>A0A075G6U7</accession>
<dbReference type="Pfam" id="PF01264">
    <property type="entry name" value="Chorismate_synt"/>
    <property type="match status" value="1"/>
</dbReference>
<feature type="region of interest" description="Disordered" evidence="9">
    <location>
        <begin position="258"/>
        <end position="284"/>
    </location>
</feature>
<dbReference type="PROSITE" id="PS00787">
    <property type="entry name" value="CHORISMATE_SYNTHASE_1"/>
    <property type="match status" value="1"/>
</dbReference>
<dbReference type="PANTHER" id="PTHR21085:SF0">
    <property type="entry name" value="CHORISMATE SYNTHASE"/>
    <property type="match status" value="1"/>
</dbReference>
<evidence type="ECO:0000256" key="1">
    <source>
        <dbReference type="ARBA" id="ARBA00005044"/>
    </source>
</evidence>
<dbReference type="InterPro" id="IPR035904">
    <property type="entry name" value="Chorismate_synth_AroC_sf"/>
</dbReference>
<feature type="compositionally biased region" description="Basic and acidic residues" evidence="9">
    <location>
        <begin position="101"/>
        <end position="117"/>
    </location>
</feature>
<dbReference type="EC" id="4.2.3.5" evidence="3 7"/>
<comment type="similarity">
    <text evidence="2 8">Belongs to the chorismate synthase family.</text>
</comment>
<dbReference type="InterPro" id="IPR000453">
    <property type="entry name" value="Chorismate_synth"/>
</dbReference>
<dbReference type="GO" id="GO:0009073">
    <property type="term" value="P:aromatic amino acid family biosynthetic process"/>
    <property type="evidence" value="ECO:0007669"/>
    <property type="project" value="UniProtKB-KW"/>
</dbReference>
<organism evidence="10">
    <name type="scientific">uncultured marine group II/III euryarchaeote KM3_109_A02</name>
    <dbReference type="NCBI Taxonomy" id="1457849"/>
    <lineage>
        <taxon>Archaea</taxon>
        <taxon>Methanobacteriati</taxon>
        <taxon>Methanobacteriota</taxon>
        <taxon>environmental samples</taxon>
    </lineage>
</organism>
<comment type="cofactor">
    <cofactor evidence="8">
        <name>FMNH2</name>
        <dbReference type="ChEBI" id="CHEBI:57618"/>
    </cofactor>
    <text evidence="8">Reduced FMN (FMNH(2)).</text>
</comment>
<dbReference type="SUPFAM" id="SSF103263">
    <property type="entry name" value="Chorismate synthase, AroC"/>
    <property type="match status" value="1"/>
</dbReference>
<evidence type="ECO:0000256" key="7">
    <source>
        <dbReference type="NCBIfam" id="TIGR00033"/>
    </source>
</evidence>
<evidence type="ECO:0000313" key="10">
    <source>
        <dbReference type="EMBL" id="AIE99333.1"/>
    </source>
</evidence>
<evidence type="ECO:0000256" key="3">
    <source>
        <dbReference type="ARBA" id="ARBA00013036"/>
    </source>
</evidence>
<comment type="pathway">
    <text evidence="1 8">Metabolic intermediate biosynthesis; chorismate biosynthesis; chorismate from D-erythrose 4-phosphate and phosphoenolpyruvate: step 7/7.</text>
</comment>
<dbReference type="PIRSF" id="PIRSF001456">
    <property type="entry name" value="Chorismate_synth"/>
    <property type="match status" value="1"/>
</dbReference>
<dbReference type="GO" id="GO:0004107">
    <property type="term" value="F:chorismate synthase activity"/>
    <property type="evidence" value="ECO:0007669"/>
    <property type="project" value="UniProtKB-UniRule"/>
</dbReference>
<evidence type="ECO:0000256" key="6">
    <source>
        <dbReference type="ARBA" id="ARBA00023239"/>
    </source>
</evidence>
<keyword evidence="5 8" id="KW-0057">Aromatic amino acid biosynthesis</keyword>
<evidence type="ECO:0000256" key="5">
    <source>
        <dbReference type="ARBA" id="ARBA00023141"/>
    </source>
</evidence>
<dbReference type="EMBL" id="KF900560">
    <property type="protein sequence ID" value="AIE99333.1"/>
    <property type="molecule type" value="Genomic_DNA"/>
</dbReference>
<keyword evidence="6 8" id="KW-0456">Lyase</keyword>
<dbReference type="AlphaFoldDB" id="A0A075G6U7"/>
<dbReference type="GO" id="GO:0009423">
    <property type="term" value="P:chorismate biosynthetic process"/>
    <property type="evidence" value="ECO:0007669"/>
    <property type="project" value="UniProtKB-UniRule"/>
</dbReference>
<evidence type="ECO:0000256" key="2">
    <source>
        <dbReference type="ARBA" id="ARBA00008014"/>
    </source>
</evidence>
<dbReference type="Gene3D" id="3.60.150.10">
    <property type="entry name" value="Chorismate synthase AroC"/>
    <property type="match status" value="1"/>
</dbReference>
<evidence type="ECO:0000256" key="8">
    <source>
        <dbReference type="RuleBase" id="RU000605"/>
    </source>
</evidence>
<protein>
    <recommendedName>
        <fullName evidence="3 7">Chorismate synthase</fullName>
        <ecNumber evidence="3 7">4.2.3.5</ecNumber>
    </recommendedName>
</protein>
<dbReference type="UniPathway" id="UPA00053">
    <property type="reaction ID" value="UER00090"/>
</dbReference>
<dbReference type="GO" id="GO:0008652">
    <property type="term" value="P:amino acid biosynthetic process"/>
    <property type="evidence" value="ECO:0007669"/>
    <property type="project" value="UniProtKB-KW"/>
</dbReference>
<dbReference type="GO" id="GO:0005829">
    <property type="term" value="C:cytosol"/>
    <property type="evidence" value="ECO:0007669"/>
    <property type="project" value="TreeGrafter"/>
</dbReference>
<evidence type="ECO:0000256" key="4">
    <source>
        <dbReference type="ARBA" id="ARBA00022605"/>
    </source>
</evidence>
<dbReference type="CDD" id="cd07304">
    <property type="entry name" value="Chorismate_synthase"/>
    <property type="match status" value="1"/>
</dbReference>
<name>A0A075G6U7_9EURY</name>
<evidence type="ECO:0000256" key="9">
    <source>
        <dbReference type="SAM" id="MobiDB-lite"/>
    </source>
</evidence>
<dbReference type="GO" id="GO:0010181">
    <property type="term" value="F:FMN binding"/>
    <property type="evidence" value="ECO:0007669"/>
    <property type="project" value="TreeGrafter"/>
</dbReference>
<reference evidence="10" key="1">
    <citation type="journal article" date="2014" name="Genome Biol. Evol.">
        <title>Pangenome evidence for extensive interdomain horizontal transfer affecting lineage core and shell genes in uncultured planktonic thaumarchaeota and euryarchaeota.</title>
        <authorList>
            <person name="Deschamps P."/>
            <person name="Zivanovic Y."/>
            <person name="Moreira D."/>
            <person name="Rodriguez-Valera F."/>
            <person name="Lopez-Garcia P."/>
        </authorList>
    </citation>
    <scope>NUCLEOTIDE SEQUENCE</scope>
</reference>
<dbReference type="PROSITE" id="PS00789">
    <property type="entry name" value="CHORISMATE_SYNTHASE_3"/>
    <property type="match status" value="1"/>
</dbReference>
<sequence>MGMTLGDNLRVTLFGESHGACVGALVEGIPAGTPIDEDELNRAIISRRPGRKGMSTRSEQDECELLSGVYEGKATGWPILMLTHNSDAKPSDYSFLPDQPRPGHADMVESIRSKGSNDPRGGGSHSARLTYGLVTAGSQVKSLLDEVGWSCNAHLHSVGEIAAKPLFELERNTLPDSSTDMARLNCKDPKAATEMSEFIESVRKDADSIGSCVEVLITGLPIGLGEPWFDGIEPALARGLMAIPGARAVEFSQGINSSKMRGSEHNDNWIPSSDGPALEGSDSASADGAIGGISTGAPMSIIIHFKPPSSIPREQMTLHLPSNEVMPLKVGGRHDPVIGPRAVPVAEAVAMLVIADLGLTAGFLKMP</sequence>
<dbReference type="PANTHER" id="PTHR21085">
    <property type="entry name" value="CHORISMATE SYNTHASE"/>
    <property type="match status" value="1"/>
</dbReference>
<proteinExistence type="inferred from homology"/>
<keyword evidence="4 8" id="KW-0028">Amino-acid biosynthesis</keyword>
<feature type="region of interest" description="Disordered" evidence="9">
    <location>
        <begin position="96"/>
        <end position="126"/>
    </location>
</feature>
<comment type="catalytic activity">
    <reaction evidence="8">
        <text>5-O-(1-carboxyvinyl)-3-phosphoshikimate = chorismate + phosphate</text>
        <dbReference type="Rhea" id="RHEA:21020"/>
        <dbReference type="ChEBI" id="CHEBI:29748"/>
        <dbReference type="ChEBI" id="CHEBI:43474"/>
        <dbReference type="ChEBI" id="CHEBI:57701"/>
        <dbReference type="EC" id="4.2.3.5"/>
    </reaction>
</comment>
<dbReference type="InterPro" id="IPR020541">
    <property type="entry name" value="Chorismate_synthase_CS"/>
</dbReference>
<dbReference type="NCBIfam" id="TIGR00033">
    <property type="entry name" value="aroC"/>
    <property type="match status" value="1"/>
</dbReference>